<name>X0ALS5_FUSOX</name>
<dbReference type="AlphaFoldDB" id="X0ALS5"/>
<organism evidence="1">
    <name type="scientific">Fusarium oxysporum f. sp. melonis 26406</name>
    <dbReference type="NCBI Taxonomy" id="1089452"/>
    <lineage>
        <taxon>Eukaryota</taxon>
        <taxon>Fungi</taxon>
        <taxon>Dikarya</taxon>
        <taxon>Ascomycota</taxon>
        <taxon>Pezizomycotina</taxon>
        <taxon>Sordariomycetes</taxon>
        <taxon>Hypocreomycetidae</taxon>
        <taxon>Hypocreales</taxon>
        <taxon>Nectriaceae</taxon>
        <taxon>Fusarium</taxon>
        <taxon>Fusarium oxysporum species complex</taxon>
    </lineage>
</organism>
<evidence type="ECO:0000313" key="1">
    <source>
        <dbReference type="EMBL" id="EXK45129.1"/>
    </source>
</evidence>
<dbReference type="Proteomes" id="UP000030703">
    <property type="component" value="Unassembled WGS sequence"/>
</dbReference>
<accession>X0ALS5</accession>
<proteinExistence type="predicted"/>
<dbReference type="HOGENOM" id="CLU_3399464_0_0_1"/>
<sequence length="31" mass="3436">MASSQEVTVTDGCSDFHLMLWALQDFILCSS</sequence>
<dbReference type="EMBL" id="JH659330">
    <property type="protein sequence ID" value="EXK45129.1"/>
    <property type="molecule type" value="Genomic_DNA"/>
</dbReference>
<reference evidence="1" key="2">
    <citation type="submission" date="2012-05" db="EMBL/GenBank/DDBJ databases">
        <title>Annotation of the Genome Sequence of Fusarium oxysporum f. sp. melonis 26406.</title>
        <authorList>
            <consortium name="The Broad Institute Genomics Platform"/>
            <person name="Ma L.-J."/>
            <person name="Corby-Kistler H."/>
            <person name="Broz K."/>
            <person name="Gale L.R."/>
            <person name="Jonkers W."/>
            <person name="O'Donnell K."/>
            <person name="Ploetz R."/>
            <person name="Steinberg C."/>
            <person name="Schwartz D.C."/>
            <person name="VanEtten H."/>
            <person name="Zhou S."/>
            <person name="Young S.K."/>
            <person name="Zeng Q."/>
            <person name="Gargeya S."/>
            <person name="Fitzgerald M."/>
            <person name="Abouelleil A."/>
            <person name="Alvarado L."/>
            <person name="Chapman S.B."/>
            <person name="Gainer-Dewar J."/>
            <person name="Goldberg J."/>
            <person name="Griggs A."/>
            <person name="Gujja S."/>
            <person name="Hansen M."/>
            <person name="Howarth C."/>
            <person name="Imamovic A."/>
            <person name="Ireland A."/>
            <person name="Larimer J."/>
            <person name="McCowan C."/>
            <person name="Murphy C."/>
            <person name="Pearson M."/>
            <person name="Poon T.W."/>
            <person name="Priest M."/>
            <person name="Roberts A."/>
            <person name="Saif S."/>
            <person name="Shea T."/>
            <person name="Sykes S."/>
            <person name="Wortman J."/>
            <person name="Nusbaum C."/>
            <person name="Birren B."/>
        </authorList>
    </citation>
    <scope>NUCLEOTIDE SEQUENCE</scope>
    <source>
        <strain evidence="1">26406</strain>
    </source>
</reference>
<dbReference type="VEuPathDB" id="FungiDB:FOMG_03673"/>
<gene>
    <name evidence="1" type="ORF">FOMG_03673</name>
</gene>
<protein>
    <submittedName>
        <fullName evidence="1">Uncharacterized protein</fullName>
    </submittedName>
</protein>
<reference evidence="1" key="1">
    <citation type="submission" date="2012-04" db="EMBL/GenBank/DDBJ databases">
        <title>The Genome Sequence of Fusarium oxysporum melonis.</title>
        <authorList>
            <consortium name="The Broad Institute Genome Sequencing Platform"/>
            <person name="Ma L.-J."/>
            <person name="Gale L.R."/>
            <person name="Schwartz D.C."/>
            <person name="Zhou S."/>
            <person name="Corby-Kistler H."/>
            <person name="Young S.K."/>
            <person name="Zeng Q."/>
            <person name="Gargeya S."/>
            <person name="Fitzgerald M."/>
            <person name="Haas B."/>
            <person name="Abouelleil A."/>
            <person name="Alvarado L."/>
            <person name="Arachchi H.M."/>
            <person name="Berlin A."/>
            <person name="Brown A."/>
            <person name="Chapman S.B."/>
            <person name="Chen Z."/>
            <person name="Dunbar C."/>
            <person name="Freedman E."/>
            <person name="Gearin G."/>
            <person name="Goldberg J."/>
            <person name="Griggs A."/>
            <person name="Gujja S."/>
            <person name="Heiman D."/>
            <person name="Howarth C."/>
            <person name="Larson L."/>
            <person name="Lui A."/>
            <person name="MacDonald P.J.P."/>
            <person name="Montmayeur A."/>
            <person name="Murphy C."/>
            <person name="Neiman D."/>
            <person name="Pearson M."/>
            <person name="Priest M."/>
            <person name="Roberts A."/>
            <person name="Saif S."/>
            <person name="Shea T."/>
            <person name="Shenoy N."/>
            <person name="Sisk P."/>
            <person name="Stolte C."/>
            <person name="Sykes S."/>
            <person name="Wortman J."/>
            <person name="Nusbaum C."/>
            <person name="Birren B."/>
        </authorList>
    </citation>
    <scope>NUCLEOTIDE SEQUENCE</scope>
    <source>
        <strain evidence="1">26406</strain>
    </source>
</reference>